<reference evidence="3 4" key="1">
    <citation type="submission" date="2018-10" db="EMBL/GenBank/DDBJ databases">
        <title>Genomic Encyclopedia of Archaeal and Bacterial Type Strains, Phase II (KMG-II): from individual species to whole genera.</title>
        <authorList>
            <person name="Goeker M."/>
        </authorList>
    </citation>
    <scope>NUCLEOTIDE SEQUENCE [LARGE SCALE GENOMIC DNA]</scope>
    <source>
        <strain evidence="3 4">DSM 14219</strain>
    </source>
</reference>
<protein>
    <submittedName>
        <fullName evidence="3">Gliding motility-associated-like protein</fullName>
    </submittedName>
</protein>
<dbReference type="AlphaFoldDB" id="A0A495SCV5"/>
<dbReference type="Proteomes" id="UP000272428">
    <property type="component" value="Unassembled WGS sequence"/>
</dbReference>
<accession>A0A495SCV5</accession>
<keyword evidence="1" id="KW-1133">Transmembrane helix</keyword>
<feature type="domain" description="Ig-like" evidence="2">
    <location>
        <begin position="508"/>
        <end position="581"/>
    </location>
</feature>
<dbReference type="InterPro" id="IPR049804">
    <property type="entry name" value="Choice_anch_L"/>
</dbReference>
<organism evidence="3 4">
    <name type="scientific">Chryseobacterium defluvii</name>
    <dbReference type="NCBI Taxonomy" id="160396"/>
    <lineage>
        <taxon>Bacteria</taxon>
        <taxon>Pseudomonadati</taxon>
        <taxon>Bacteroidota</taxon>
        <taxon>Flavobacteriia</taxon>
        <taxon>Flavobacteriales</taxon>
        <taxon>Weeksellaceae</taxon>
        <taxon>Chryseobacterium group</taxon>
        <taxon>Chryseobacterium</taxon>
    </lineage>
</organism>
<feature type="transmembrane region" description="Helical" evidence="1">
    <location>
        <begin position="38"/>
        <end position="56"/>
    </location>
</feature>
<keyword evidence="1" id="KW-0812">Transmembrane</keyword>
<proteinExistence type="predicted"/>
<name>A0A495SCV5_9FLAO</name>
<sequence length="811" mass="87773">MFYLILFYCLILKNVTSYVYFCYFWINNRKMLNYRLEKYFLFLVLLLVSTSAFSQTKPRKPQREKMGSESMKAGVFIDVNAASYAPSAYTPTQLVRDVLITGGSTCTVPNVSNVTVTPNQPVTDANRVWGYFHRGTTNFPFKDGIILVTGAANKAGNAFETNTLSDSPGTGSDADLVAAINPLAGLHDAVALEFDFVPNSNQVKFNYLFASEEYTSSFPCGNFSDGFALLLKKVGDPTYTNMAILPGGAGPVSVTNIVPSNYTCGPINAQYFAGQNTTNIETNFNGRTIPLTAVADVIPGQTYHFKMVLADASDSSYNSAVFIEGGSFDIGIKIVDENGVQLPDTINMCDNTPKILKAQVGTVAGMTFQWYKDGVLIPGATNAIYTATQPGVYEVKVMVPGNQCPGTAKITIIGGTTPAAQNASLKLCTTPTVSNFNLNDAIPSITTTQGAVIKFYVNQADATAQNNNFITNPTSYNGTDGQVLYVVVSNGAFCSKIVTLTLIKEATPVAQVAASRMKICLGESVILTASGGVTYQWNNTTTSGATQTLSPTQTTTYTVYAIGAKGCKSLQPATITVEVVPAITSGLKGGMICIGDKITLDAGAGPNYTYLWNTGATTQTIIVDEEGPYTVTISNGVCSKDFTTQVIQAIVPEITNVDYNENGTLTITAVSNGPMEYSVDNGLTWQSSNVFSNIPKNKIIPIRVRVKTTTCVGVLDYFTFVVKNVITPNGDNVNDIIDFRPVINYKDFNGVIFDRYGKAVYKAEKVRPYWDGYFQGKRLPTASYWYQIHYEDPANKTTAVKTGWILLKNIE</sequence>
<dbReference type="Pfam" id="PF13585">
    <property type="entry name" value="CHU_C"/>
    <property type="match status" value="1"/>
</dbReference>
<keyword evidence="1" id="KW-0472">Membrane</keyword>
<gene>
    <name evidence="3" type="ORF">BCF58_1819</name>
</gene>
<keyword evidence="4" id="KW-1185">Reference proteome</keyword>
<comment type="caution">
    <text evidence="3">The sequence shown here is derived from an EMBL/GenBank/DDBJ whole genome shotgun (WGS) entry which is preliminary data.</text>
</comment>
<dbReference type="EMBL" id="RBXB01000002">
    <property type="protein sequence ID" value="RKS97686.1"/>
    <property type="molecule type" value="Genomic_DNA"/>
</dbReference>
<evidence type="ECO:0000313" key="3">
    <source>
        <dbReference type="EMBL" id="RKS97686.1"/>
    </source>
</evidence>
<feature type="transmembrane region" description="Helical" evidence="1">
    <location>
        <begin position="6"/>
        <end position="26"/>
    </location>
</feature>
<evidence type="ECO:0000256" key="1">
    <source>
        <dbReference type="SAM" id="Phobius"/>
    </source>
</evidence>
<dbReference type="NCBIfam" id="TIGR04131">
    <property type="entry name" value="Bac_Flav_CTERM"/>
    <property type="match status" value="1"/>
</dbReference>
<dbReference type="NCBIfam" id="NF038133">
    <property type="entry name" value="choice_anch_L"/>
    <property type="match status" value="1"/>
</dbReference>
<dbReference type="InterPro" id="IPR026341">
    <property type="entry name" value="T9SS_type_B"/>
</dbReference>
<evidence type="ECO:0000313" key="4">
    <source>
        <dbReference type="Proteomes" id="UP000272428"/>
    </source>
</evidence>
<dbReference type="Pfam" id="PF19081">
    <property type="entry name" value="Ig_7"/>
    <property type="match status" value="1"/>
</dbReference>
<evidence type="ECO:0000259" key="2">
    <source>
        <dbReference type="Pfam" id="PF19081"/>
    </source>
</evidence>
<dbReference type="InterPro" id="IPR044023">
    <property type="entry name" value="Ig_7"/>
</dbReference>